<dbReference type="EMBL" id="FMBK01000014">
    <property type="protein sequence ID" value="SCC73011.1"/>
    <property type="molecule type" value="Genomic_DNA"/>
</dbReference>
<organism evidence="2 3">
    <name type="scientific">Acinetobacter albensis</name>
    <dbReference type="NCBI Taxonomy" id="1673609"/>
    <lineage>
        <taxon>Bacteria</taxon>
        <taxon>Pseudomonadati</taxon>
        <taxon>Pseudomonadota</taxon>
        <taxon>Gammaproteobacteria</taxon>
        <taxon>Moraxellales</taxon>
        <taxon>Moraxellaceae</taxon>
        <taxon>Acinetobacter</taxon>
    </lineage>
</organism>
<dbReference type="InterPro" id="IPR023296">
    <property type="entry name" value="Glyco_hydro_beta-prop_sf"/>
</dbReference>
<gene>
    <name evidence="2" type="ORF">GA0116959_11452</name>
</gene>
<evidence type="ECO:0000313" key="2">
    <source>
        <dbReference type="EMBL" id="SCC73011.1"/>
    </source>
</evidence>
<reference evidence="2 3" key="1">
    <citation type="submission" date="2016-08" db="EMBL/GenBank/DDBJ databases">
        <authorList>
            <person name="Seilhamer J.J."/>
        </authorList>
    </citation>
    <scope>NUCLEOTIDE SEQUENCE [LARGE SCALE GENOMIC DNA]</scope>
    <source>
        <strain evidence="2 3">ANC 4874</strain>
    </source>
</reference>
<feature type="domain" description="Glucosamine inositolphosphorylceramide transferase 1 N-terminal" evidence="1">
    <location>
        <begin position="60"/>
        <end position="268"/>
    </location>
</feature>
<proteinExistence type="predicted"/>
<evidence type="ECO:0000313" key="3">
    <source>
        <dbReference type="Proteomes" id="UP000243661"/>
    </source>
</evidence>
<name>A0A1C4GYN5_9GAMM</name>
<dbReference type="Gene3D" id="2.115.10.20">
    <property type="entry name" value="Glycosyl hydrolase domain, family 43"/>
    <property type="match status" value="1"/>
</dbReference>
<dbReference type="InterPro" id="IPR056442">
    <property type="entry name" value="GINT1_N"/>
</dbReference>
<dbReference type="Pfam" id="PF24793">
    <property type="entry name" value="GINT1_N"/>
    <property type="match status" value="1"/>
</dbReference>
<dbReference type="SUPFAM" id="SSF75005">
    <property type="entry name" value="Arabinanase/levansucrase/invertase"/>
    <property type="match status" value="1"/>
</dbReference>
<evidence type="ECO:0000259" key="1">
    <source>
        <dbReference type="Pfam" id="PF24793"/>
    </source>
</evidence>
<accession>A0A1C4GYN5</accession>
<dbReference type="Proteomes" id="UP000243661">
    <property type="component" value="Unassembled WGS sequence"/>
</dbReference>
<protein>
    <recommendedName>
        <fullName evidence="1">Glucosamine inositolphosphorylceramide transferase 1 N-terminal domain-containing protein</fullName>
    </recommendedName>
</protein>
<sequence length="304" mass="36468">MDSFLYFSLAMKRIFLKKWYKYQQNQQAKNFDSHWYIRFGWLNEPLNNQNQLNHLFEIHSPQKFTFADCFYIHNDDRHFIFFEEVDDQHPVGFLSVLEVFKDGTYTEPQTILKLDYHLSYPCVFKVENDWYMIPETSANKTVELWKCKDFPMQWEKHSNLLEGIEAVDTTPFYHEGMWYLFTSTRRNCKKFGDRLDLFYTHNILQPDWKEHPKNPVCTGQQQFRMAGKPFVYDGKLVRPSQDSLKRYGGNIELKEIIKLSPTEYQEQLFEVVLPHWHSEDDGCHTINAENNFVVLDAIRLTPKM</sequence>
<dbReference type="AlphaFoldDB" id="A0A1C4GYN5"/>